<gene>
    <name evidence="2" type="ORF">KC19_3G267000</name>
</gene>
<accession>A0A8T0IQA7</accession>
<keyword evidence="3" id="KW-1185">Reference proteome</keyword>
<evidence type="ECO:0000256" key="1">
    <source>
        <dbReference type="SAM" id="Phobius"/>
    </source>
</evidence>
<feature type="transmembrane region" description="Helical" evidence="1">
    <location>
        <begin position="30"/>
        <end position="51"/>
    </location>
</feature>
<dbReference type="AlphaFoldDB" id="A0A8T0IQA7"/>
<evidence type="ECO:0000313" key="2">
    <source>
        <dbReference type="EMBL" id="KAG0585205.1"/>
    </source>
</evidence>
<keyword evidence="1" id="KW-1133">Transmembrane helix</keyword>
<evidence type="ECO:0000313" key="3">
    <source>
        <dbReference type="Proteomes" id="UP000822688"/>
    </source>
</evidence>
<organism evidence="2 3">
    <name type="scientific">Ceratodon purpureus</name>
    <name type="common">Fire moss</name>
    <name type="synonym">Dicranum purpureum</name>
    <dbReference type="NCBI Taxonomy" id="3225"/>
    <lineage>
        <taxon>Eukaryota</taxon>
        <taxon>Viridiplantae</taxon>
        <taxon>Streptophyta</taxon>
        <taxon>Embryophyta</taxon>
        <taxon>Bryophyta</taxon>
        <taxon>Bryophytina</taxon>
        <taxon>Bryopsida</taxon>
        <taxon>Dicranidae</taxon>
        <taxon>Pseudoditrichales</taxon>
        <taxon>Ditrichaceae</taxon>
        <taxon>Ceratodon</taxon>
    </lineage>
</organism>
<protein>
    <submittedName>
        <fullName evidence="2">Uncharacterized protein</fullName>
    </submittedName>
</protein>
<reference evidence="2" key="1">
    <citation type="submission" date="2020-06" db="EMBL/GenBank/DDBJ databases">
        <title>WGS assembly of Ceratodon purpureus strain R40.</title>
        <authorList>
            <person name="Carey S.B."/>
            <person name="Jenkins J."/>
            <person name="Shu S."/>
            <person name="Lovell J.T."/>
            <person name="Sreedasyam A."/>
            <person name="Maumus F."/>
            <person name="Tiley G.P."/>
            <person name="Fernandez-Pozo N."/>
            <person name="Barry K."/>
            <person name="Chen C."/>
            <person name="Wang M."/>
            <person name="Lipzen A."/>
            <person name="Daum C."/>
            <person name="Saski C.A."/>
            <person name="Payton A.C."/>
            <person name="Mcbreen J.C."/>
            <person name="Conrad R.E."/>
            <person name="Kollar L.M."/>
            <person name="Olsson S."/>
            <person name="Huttunen S."/>
            <person name="Landis J.B."/>
            <person name="Wickett N.J."/>
            <person name="Johnson M.G."/>
            <person name="Rensing S.A."/>
            <person name="Grimwood J."/>
            <person name="Schmutz J."/>
            <person name="Mcdaniel S.F."/>
        </authorList>
    </citation>
    <scope>NUCLEOTIDE SEQUENCE</scope>
    <source>
        <strain evidence="2">R40</strain>
    </source>
</reference>
<sequence>MPRRSASKLSLVSRVSPCAPHSQLPKCESVVVVVVVVVAPASVMMIIIMMLMMGTRWRALPPLLLLCLLCACSFSCPGAHGFHSAELPVLRVGEERKRESLAFFDGSSCEYEVQGLQEGKWYEIKISYPSCIPASFDIRFSQHSSDYRRREGRKLLNIEKTIFYVTEDFSQQEKTAEPWGRVNVEVHPAGVISKHLSSDHPSIIFNILCEEVIFGIPKQAWWVGCLAALVICSAFYISARLPATLVPANARVAKDLKEVPAAMIASSCKLC</sequence>
<dbReference type="PANTHER" id="PTHR35465">
    <property type="entry name" value="CAVEOLIN-1 PROTEIN"/>
    <property type="match status" value="1"/>
</dbReference>
<keyword evidence="1" id="KW-0472">Membrane</keyword>
<name>A0A8T0IQA7_CERPU</name>
<dbReference type="EMBL" id="CM026423">
    <property type="protein sequence ID" value="KAG0585205.1"/>
    <property type="molecule type" value="Genomic_DNA"/>
</dbReference>
<dbReference type="Proteomes" id="UP000822688">
    <property type="component" value="Chromosome 3"/>
</dbReference>
<keyword evidence="1" id="KW-0812">Transmembrane</keyword>
<proteinExistence type="predicted"/>
<comment type="caution">
    <text evidence="2">The sequence shown here is derived from an EMBL/GenBank/DDBJ whole genome shotgun (WGS) entry which is preliminary data.</text>
</comment>
<dbReference type="PANTHER" id="PTHR35465:SF1">
    <property type="entry name" value="PHOSPHATIDYLINOSITOL-GLYCAN BIOSYNTHESIS CLASS X PROTEIN"/>
    <property type="match status" value="1"/>
</dbReference>